<name>A0A2H5XE82_9BACT</name>
<dbReference type="EMBL" id="BEHT01000029">
    <property type="protein sequence ID" value="GBC99486.1"/>
    <property type="molecule type" value="Genomic_DNA"/>
</dbReference>
<accession>A0A2H5XE82</accession>
<comment type="caution">
    <text evidence="2">The sequence shown here is derived from an EMBL/GenBank/DDBJ whole genome shotgun (WGS) entry which is preliminary data.</text>
</comment>
<evidence type="ECO:0000313" key="2">
    <source>
        <dbReference type="EMBL" id="GBC99486.1"/>
    </source>
</evidence>
<protein>
    <submittedName>
        <fullName evidence="2">Uncharacterized protein</fullName>
    </submittedName>
</protein>
<evidence type="ECO:0000256" key="1">
    <source>
        <dbReference type="SAM" id="MobiDB-lite"/>
    </source>
</evidence>
<feature type="region of interest" description="Disordered" evidence="1">
    <location>
        <begin position="103"/>
        <end position="151"/>
    </location>
</feature>
<evidence type="ECO:0000313" key="3">
    <source>
        <dbReference type="Proteomes" id="UP000236173"/>
    </source>
</evidence>
<proteinExistence type="predicted"/>
<gene>
    <name evidence="2" type="ORF">HRbin17_02011</name>
</gene>
<dbReference type="Proteomes" id="UP000236173">
    <property type="component" value="Unassembled WGS sequence"/>
</dbReference>
<sequence length="151" mass="16668">MKKALTAQAERWYLSRVNLFADLAPDELSVINAAAQPLRLLWGDAIFLKGEGIAPRVDLPQRHLRHVTAIWQHSADLRCERPQRLAKQHGLRARLGVRISSLEPLNSGASGDAPSERQGGSRRAALLSRQTTARQETRPPNDKVALGGRLS</sequence>
<reference evidence="3" key="1">
    <citation type="submission" date="2017-09" db="EMBL/GenBank/DDBJ databases">
        <title>Metaegenomics of thermophilic ammonia-oxidizing enrichment culture.</title>
        <authorList>
            <person name="Kato S."/>
            <person name="Suzuki K."/>
        </authorList>
    </citation>
    <scope>NUCLEOTIDE SEQUENCE [LARGE SCALE GENOMIC DNA]</scope>
</reference>
<dbReference type="AlphaFoldDB" id="A0A2H5XE82"/>
<organism evidence="2 3">
    <name type="scientific">Candidatus Fervidibacter japonicus</name>
    <dbReference type="NCBI Taxonomy" id="2035412"/>
    <lineage>
        <taxon>Bacteria</taxon>
        <taxon>Candidatus Fervidibacterota</taxon>
        <taxon>Candidatus Fervidibacter</taxon>
    </lineage>
</organism>